<comment type="similarity">
    <text evidence="5 11">Belongs to the purine/pyrimidine phosphoribosyltransferase family.</text>
</comment>
<name>A0A9E2L0A8_9SPIR</name>
<comment type="function">
    <text evidence="2 11">Catalyzes a salvage reaction resulting in the formation of AMP, that is energically less costly than de novo synthesis.</text>
</comment>
<dbReference type="GO" id="GO:0005737">
    <property type="term" value="C:cytoplasm"/>
    <property type="evidence" value="ECO:0007669"/>
    <property type="project" value="UniProtKB-SubCell"/>
</dbReference>
<proteinExistence type="inferred from homology"/>
<comment type="pathway">
    <text evidence="4 11">Purine metabolism; AMP biosynthesis via salvage pathway; AMP from adenine: step 1/1.</text>
</comment>
<dbReference type="PANTHER" id="PTHR32315:SF3">
    <property type="entry name" value="ADENINE PHOSPHORIBOSYLTRANSFERASE"/>
    <property type="match status" value="1"/>
</dbReference>
<dbReference type="InterPro" id="IPR000836">
    <property type="entry name" value="PRTase_dom"/>
</dbReference>
<dbReference type="InterPro" id="IPR029057">
    <property type="entry name" value="PRTase-like"/>
</dbReference>
<dbReference type="InterPro" id="IPR050054">
    <property type="entry name" value="UPRTase/APRTase"/>
</dbReference>
<evidence type="ECO:0000256" key="1">
    <source>
        <dbReference type="ARBA" id="ARBA00000868"/>
    </source>
</evidence>
<evidence type="ECO:0000256" key="11">
    <source>
        <dbReference type="HAMAP-Rule" id="MF_00004"/>
    </source>
</evidence>
<evidence type="ECO:0000256" key="5">
    <source>
        <dbReference type="ARBA" id="ARBA00008391"/>
    </source>
</evidence>
<dbReference type="Gene3D" id="3.40.50.2020">
    <property type="match status" value="1"/>
</dbReference>
<dbReference type="CDD" id="cd06223">
    <property type="entry name" value="PRTases_typeI"/>
    <property type="match status" value="1"/>
</dbReference>
<keyword evidence="9 11" id="KW-0808">Transferase</keyword>
<dbReference type="SUPFAM" id="SSF53271">
    <property type="entry name" value="PRTase-like"/>
    <property type="match status" value="1"/>
</dbReference>
<dbReference type="Proteomes" id="UP000823914">
    <property type="component" value="Unassembled WGS sequence"/>
</dbReference>
<dbReference type="Pfam" id="PF00156">
    <property type="entry name" value="Pribosyltran"/>
    <property type="match status" value="1"/>
</dbReference>
<dbReference type="NCBIfam" id="NF002634">
    <property type="entry name" value="PRK02304.1-3"/>
    <property type="match status" value="1"/>
</dbReference>
<evidence type="ECO:0000256" key="2">
    <source>
        <dbReference type="ARBA" id="ARBA00003968"/>
    </source>
</evidence>
<keyword evidence="7 11" id="KW-0963">Cytoplasm</keyword>
<comment type="subcellular location">
    <subcellularLocation>
        <location evidence="3 11">Cytoplasm</location>
    </subcellularLocation>
</comment>
<dbReference type="PANTHER" id="PTHR32315">
    <property type="entry name" value="ADENINE PHOSPHORIBOSYLTRANSFERASE"/>
    <property type="match status" value="1"/>
</dbReference>
<organism evidence="13 14">
    <name type="scientific">Candidatus Treponema excrementipullorum</name>
    <dbReference type="NCBI Taxonomy" id="2838768"/>
    <lineage>
        <taxon>Bacteria</taxon>
        <taxon>Pseudomonadati</taxon>
        <taxon>Spirochaetota</taxon>
        <taxon>Spirochaetia</taxon>
        <taxon>Spirochaetales</taxon>
        <taxon>Treponemataceae</taxon>
        <taxon>Treponema</taxon>
    </lineage>
</organism>
<evidence type="ECO:0000256" key="6">
    <source>
        <dbReference type="ARBA" id="ARBA00011893"/>
    </source>
</evidence>
<dbReference type="AlphaFoldDB" id="A0A9E2L0A8"/>
<dbReference type="GO" id="GO:0044209">
    <property type="term" value="P:AMP salvage"/>
    <property type="evidence" value="ECO:0007669"/>
    <property type="project" value="UniProtKB-UniRule"/>
</dbReference>
<dbReference type="FunFam" id="3.40.50.2020:FF:000021">
    <property type="entry name" value="Adenine phosphoribosyltransferase"/>
    <property type="match status" value="1"/>
</dbReference>
<feature type="domain" description="Phosphoribosyltransferase" evidence="12">
    <location>
        <begin position="50"/>
        <end position="148"/>
    </location>
</feature>
<comment type="subunit">
    <text evidence="11">Homodimer.</text>
</comment>
<comment type="catalytic activity">
    <reaction evidence="1 11">
        <text>AMP + diphosphate = 5-phospho-alpha-D-ribose 1-diphosphate + adenine</text>
        <dbReference type="Rhea" id="RHEA:16609"/>
        <dbReference type="ChEBI" id="CHEBI:16708"/>
        <dbReference type="ChEBI" id="CHEBI:33019"/>
        <dbReference type="ChEBI" id="CHEBI:58017"/>
        <dbReference type="ChEBI" id="CHEBI:456215"/>
        <dbReference type="EC" id="2.4.2.7"/>
    </reaction>
</comment>
<sequence length="177" mass="19765">MTELEFLDKSIRRIPDFPKPGILFYDITGVLVEPKAFSYCLDVMEEWCKAIKADAISGIESRGFLFAAPLAERLGLPFILIRKKGKLPGKTYTCKYALEYGTAEIEAHVDDIKKDQRVVVIDDLIATGGTLKASRSIFEQGGAKVVEFLGVVGLPFLKYKEVLEPTPVRTIIEYDSE</sequence>
<dbReference type="EMBL" id="JAHLFV010000028">
    <property type="protein sequence ID" value="MBU3849173.1"/>
    <property type="molecule type" value="Genomic_DNA"/>
</dbReference>
<keyword evidence="10 11" id="KW-0660">Purine salvage</keyword>
<protein>
    <recommendedName>
        <fullName evidence="6 11">Adenine phosphoribosyltransferase</fullName>
        <shortName evidence="11">APRT</shortName>
        <ecNumber evidence="6 11">2.4.2.7</ecNumber>
    </recommendedName>
</protein>
<dbReference type="GO" id="GO:0006166">
    <property type="term" value="P:purine ribonucleoside salvage"/>
    <property type="evidence" value="ECO:0007669"/>
    <property type="project" value="UniProtKB-UniRule"/>
</dbReference>
<dbReference type="HAMAP" id="MF_00004">
    <property type="entry name" value="Aden_phosphoribosyltr"/>
    <property type="match status" value="1"/>
</dbReference>
<evidence type="ECO:0000256" key="8">
    <source>
        <dbReference type="ARBA" id="ARBA00022676"/>
    </source>
</evidence>
<dbReference type="NCBIfam" id="TIGR01090">
    <property type="entry name" value="apt"/>
    <property type="match status" value="1"/>
</dbReference>
<dbReference type="InterPro" id="IPR005764">
    <property type="entry name" value="Ade_phspho_trans"/>
</dbReference>
<evidence type="ECO:0000256" key="9">
    <source>
        <dbReference type="ARBA" id="ARBA00022679"/>
    </source>
</evidence>
<dbReference type="GO" id="GO:0002055">
    <property type="term" value="F:adenine binding"/>
    <property type="evidence" value="ECO:0007669"/>
    <property type="project" value="TreeGrafter"/>
</dbReference>
<evidence type="ECO:0000256" key="4">
    <source>
        <dbReference type="ARBA" id="ARBA00004659"/>
    </source>
</evidence>
<evidence type="ECO:0000313" key="13">
    <source>
        <dbReference type="EMBL" id="MBU3849173.1"/>
    </source>
</evidence>
<reference evidence="13" key="1">
    <citation type="journal article" date="2021" name="PeerJ">
        <title>Extensive microbial diversity within the chicken gut microbiome revealed by metagenomics and culture.</title>
        <authorList>
            <person name="Gilroy R."/>
            <person name="Ravi A."/>
            <person name="Getino M."/>
            <person name="Pursley I."/>
            <person name="Horton D.L."/>
            <person name="Alikhan N.F."/>
            <person name="Baker D."/>
            <person name="Gharbi K."/>
            <person name="Hall N."/>
            <person name="Watson M."/>
            <person name="Adriaenssens E.M."/>
            <person name="Foster-Nyarko E."/>
            <person name="Jarju S."/>
            <person name="Secka A."/>
            <person name="Antonio M."/>
            <person name="Oren A."/>
            <person name="Chaudhuri R.R."/>
            <person name="La Ragione R."/>
            <person name="Hildebrand F."/>
            <person name="Pallen M.J."/>
        </authorList>
    </citation>
    <scope>NUCLEOTIDE SEQUENCE</scope>
    <source>
        <strain evidence="13">Gambia15-2214</strain>
    </source>
</reference>
<evidence type="ECO:0000259" key="12">
    <source>
        <dbReference type="Pfam" id="PF00156"/>
    </source>
</evidence>
<evidence type="ECO:0000256" key="3">
    <source>
        <dbReference type="ARBA" id="ARBA00004496"/>
    </source>
</evidence>
<evidence type="ECO:0000313" key="14">
    <source>
        <dbReference type="Proteomes" id="UP000823914"/>
    </source>
</evidence>
<comment type="caution">
    <text evidence="13">The sequence shown here is derived from an EMBL/GenBank/DDBJ whole genome shotgun (WGS) entry which is preliminary data.</text>
</comment>
<dbReference type="EC" id="2.4.2.7" evidence="6 11"/>
<dbReference type="GO" id="GO:0003999">
    <property type="term" value="F:adenine phosphoribosyltransferase activity"/>
    <property type="evidence" value="ECO:0007669"/>
    <property type="project" value="UniProtKB-UniRule"/>
</dbReference>
<evidence type="ECO:0000256" key="10">
    <source>
        <dbReference type="ARBA" id="ARBA00022726"/>
    </source>
</evidence>
<keyword evidence="8 11" id="KW-0328">Glycosyltransferase</keyword>
<dbReference type="NCBIfam" id="NF002636">
    <property type="entry name" value="PRK02304.1-5"/>
    <property type="match status" value="1"/>
</dbReference>
<dbReference type="GO" id="GO:0016208">
    <property type="term" value="F:AMP binding"/>
    <property type="evidence" value="ECO:0007669"/>
    <property type="project" value="TreeGrafter"/>
</dbReference>
<gene>
    <name evidence="11" type="primary">apt</name>
    <name evidence="13" type="ORF">IAA16_01245</name>
</gene>
<evidence type="ECO:0000256" key="7">
    <source>
        <dbReference type="ARBA" id="ARBA00022490"/>
    </source>
</evidence>
<accession>A0A9E2L0A8</accession>
<dbReference type="GO" id="GO:0006168">
    <property type="term" value="P:adenine salvage"/>
    <property type="evidence" value="ECO:0007669"/>
    <property type="project" value="InterPro"/>
</dbReference>
<reference evidence="13" key="2">
    <citation type="submission" date="2021-04" db="EMBL/GenBank/DDBJ databases">
        <authorList>
            <person name="Gilroy R."/>
        </authorList>
    </citation>
    <scope>NUCLEOTIDE SEQUENCE</scope>
    <source>
        <strain evidence="13">Gambia15-2214</strain>
    </source>
</reference>